<evidence type="ECO:0000313" key="2">
    <source>
        <dbReference type="Proteomes" id="UP000016023"/>
    </source>
</evidence>
<reference evidence="1 2" key="1">
    <citation type="submission" date="2011-12" db="EMBL/GenBank/DDBJ databases">
        <title>The Genome Sequence of Prevotella micans F0438.</title>
        <authorList>
            <consortium name="The Broad Institute Genome Sequencing Platform"/>
            <person name="Earl A."/>
            <person name="Ward D."/>
            <person name="Feldgarden M."/>
            <person name="Gevers D."/>
            <person name="Izard J."/>
            <person name="Baranova O.V."/>
            <person name="Blanton J.M."/>
            <person name="Wade W.G."/>
            <person name="Dewhirst F.E."/>
            <person name="Young S.K."/>
            <person name="Zeng Q."/>
            <person name="Gargeya S."/>
            <person name="Fitzgerald M."/>
            <person name="Haas B."/>
            <person name="Abouelleil A."/>
            <person name="Alvarado L."/>
            <person name="Arachchi H.M."/>
            <person name="Berlin A."/>
            <person name="Chapman S.B."/>
            <person name="Gearin G."/>
            <person name="Goldberg J."/>
            <person name="Griggs A."/>
            <person name="Gujja S."/>
            <person name="Hansen M."/>
            <person name="Heiman D."/>
            <person name="Howarth C."/>
            <person name="Larimer J."/>
            <person name="Lui A."/>
            <person name="MacDonald P.J.P."/>
            <person name="McCowen C."/>
            <person name="Montmayeur A."/>
            <person name="Murphy C."/>
            <person name="Neiman D."/>
            <person name="Pearson M."/>
            <person name="Priest M."/>
            <person name="Roberts A."/>
            <person name="Saif S."/>
            <person name="Shea T."/>
            <person name="Sisk P."/>
            <person name="Stolte C."/>
            <person name="Sykes S."/>
            <person name="Wortman J."/>
            <person name="Nusbaum C."/>
            <person name="Birren B."/>
        </authorList>
    </citation>
    <scope>NUCLEOTIDE SEQUENCE [LARGE SCALE GENOMIC DNA]</scope>
    <source>
        <strain evidence="1 2">F0438</strain>
    </source>
</reference>
<dbReference type="HOGENOM" id="CLU_703696_0_0_10"/>
<proteinExistence type="predicted"/>
<dbReference type="STRING" id="883158.HMPREF9140_01053"/>
<dbReference type="EMBL" id="AGWK01000029">
    <property type="protein sequence ID" value="EHO71185.1"/>
    <property type="molecule type" value="Genomic_DNA"/>
</dbReference>
<protein>
    <recommendedName>
        <fullName evidence="3">DUF4347 domain-containing protein</fullName>
    </recommendedName>
</protein>
<dbReference type="Gene3D" id="2.180.10.10">
    <property type="entry name" value="RHS repeat-associated core"/>
    <property type="match status" value="1"/>
</dbReference>
<dbReference type="PATRIC" id="fig|883158.3.peg.1061"/>
<comment type="caution">
    <text evidence="1">The sequence shown here is derived from an EMBL/GenBank/DDBJ whole genome shotgun (WGS) entry which is preliminary data.</text>
</comment>
<keyword evidence="2" id="KW-1185">Reference proteome</keyword>
<dbReference type="PANTHER" id="PTHR32305:SF15">
    <property type="entry name" value="PROTEIN RHSA-RELATED"/>
    <property type="match status" value="1"/>
</dbReference>
<dbReference type="NCBIfam" id="TIGR03696">
    <property type="entry name" value="Rhs_assc_core"/>
    <property type="match status" value="1"/>
</dbReference>
<dbReference type="AlphaFoldDB" id="H1Q2B5"/>
<evidence type="ECO:0008006" key="3">
    <source>
        <dbReference type="Google" id="ProtNLM"/>
    </source>
</evidence>
<accession>H1Q2B5</accession>
<dbReference type="PANTHER" id="PTHR32305">
    <property type="match status" value="1"/>
</dbReference>
<dbReference type="InterPro" id="IPR022385">
    <property type="entry name" value="Rhs_assc_core"/>
</dbReference>
<dbReference type="eggNOG" id="COG3209">
    <property type="taxonomic scope" value="Bacteria"/>
</dbReference>
<dbReference type="InterPro" id="IPR050708">
    <property type="entry name" value="T6SS_VgrG/RHS"/>
</dbReference>
<gene>
    <name evidence="1" type="ORF">HMPREF9140_01053</name>
</gene>
<organism evidence="1 2">
    <name type="scientific">Prevotella micans F0438</name>
    <dbReference type="NCBI Taxonomy" id="883158"/>
    <lineage>
        <taxon>Bacteria</taxon>
        <taxon>Pseudomonadati</taxon>
        <taxon>Bacteroidota</taxon>
        <taxon>Bacteroidia</taxon>
        <taxon>Bacteroidales</taxon>
        <taxon>Prevotellaceae</taxon>
        <taxon>Prevotella</taxon>
    </lineage>
</organism>
<name>H1Q2B5_9BACT</name>
<sequence length="392" mass="43911">MARIGDKHMASKFGVCKFSNVYGTSGNNVTAGQKDYAARMMQIEKQREEYYKSLGTPPGVPTMKGATADPDNAGYGYNTIIGELGDHSVPEGWVQRLKFNGKEFDQEMGLYYYGARYMNPVTSLWYGLDALAEKYATIGGYVYCVSNPIKLIDTDGKKVYMLFYTTGNKRGDNMFYAATLTRRNNILRSEGYNPKKDIVILSSIKDLSNVSSIVRNNVKRYSEKYGKTAEFSIWSHAGSDGPTGTARTSSYPLDSKQMSIEGWSKINFNWDSNASAYFFGCRTGVGDGDTPSFTTKISGKHNFNSVDVYGQTSYAYPSKYVNYRENSDWGDDSFWEKKGDKIIFSPTYMVGGVAKHDIFNFDSPTTVYPMRLSKNGKGKVLDNQFQPGKKHK</sequence>
<dbReference type="Proteomes" id="UP000016023">
    <property type="component" value="Unassembled WGS sequence"/>
</dbReference>
<evidence type="ECO:0000313" key="1">
    <source>
        <dbReference type="EMBL" id="EHO71185.1"/>
    </source>
</evidence>